<evidence type="ECO:0000313" key="2">
    <source>
        <dbReference type="EMBL" id="MBB6215182.1"/>
    </source>
</evidence>
<dbReference type="EMBL" id="JACHEN010000006">
    <property type="protein sequence ID" value="MBB6215182.1"/>
    <property type="molecule type" value="Genomic_DNA"/>
</dbReference>
<dbReference type="Proteomes" id="UP000579281">
    <property type="component" value="Unassembled WGS sequence"/>
</dbReference>
<accession>A0A841KW86</accession>
<dbReference type="Pfam" id="PF09722">
    <property type="entry name" value="Xre_MbcA_ParS_C"/>
    <property type="match status" value="1"/>
</dbReference>
<keyword evidence="3" id="KW-1185">Reference proteome</keyword>
<name>A0A841KW86_9FIRM</name>
<protein>
    <recommendedName>
        <fullName evidence="1">Antitoxin Xre/MbcA/ParS-like toxin-binding domain-containing protein</fullName>
    </recommendedName>
</protein>
<dbReference type="AlphaFoldDB" id="A0A841KW86"/>
<feature type="domain" description="Antitoxin Xre/MbcA/ParS-like toxin-binding" evidence="1">
    <location>
        <begin position="39"/>
        <end position="74"/>
    </location>
</feature>
<evidence type="ECO:0000313" key="3">
    <source>
        <dbReference type="Proteomes" id="UP000579281"/>
    </source>
</evidence>
<reference evidence="2 3" key="1">
    <citation type="submission" date="2020-08" db="EMBL/GenBank/DDBJ databases">
        <title>Genomic Encyclopedia of Type Strains, Phase IV (KMG-IV): sequencing the most valuable type-strain genomes for metagenomic binning, comparative biology and taxonomic classification.</title>
        <authorList>
            <person name="Goeker M."/>
        </authorList>
    </citation>
    <scope>NUCLEOTIDE SEQUENCE [LARGE SCALE GENOMIC DNA]</scope>
    <source>
        <strain evidence="2 3">DSM 103526</strain>
    </source>
</reference>
<evidence type="ECO:0000259" key="1">
    <source>
        <dbReference type="Pfam" id="PF09722"/>
    </source>
</evidence>
<gene>
    <name evidence="2" type="ORF">HNQ80_001271</name>
</gene>
<dbReference type="InterPro" id="IPR024467">
    <property type="entry name" value="Xre/MbcA/ParS-like_toxin-bd"/>
</dbReference>
<sequence length="94" mass="11074">MMKRRNGLYKQDMMTNIVGSDRSNGVDRQIGDYLDNYYDDWIDTPIPALDGQTPREAAKSSEGKRMLEDLFDYMHHLPNTVPFPYEKMKEELRI</sequence>
<proteinExistence type="predicted"/>
<organism evidence="2 3">
    <name type="scientific">Anaerosolibacter carboniphilus</name>
    <dbReference type="NCBI Taxonomy" id="1417629"/>
    <lineage>
        <taxon>Bacteria</taxon>
        <taxon>Bacillati</taxon>
        <taxon>Bacillota</taxon>
        <taxon>Clostridia</taxon>
        <taxon>Peptostreptococcales</taxon>
        <taxon>Thermotaleaceae</taxon>
        <taxon>Anaerosolibacter</taxon>
    </lineage>
</organism>
<comment type="caution">
    <text evidence="2">The sequence shown here is derived from an EMBL/GenBank/DDBJ whole genome shotgun (WGS) entry which is preliminary data.</text>
</comment>